<dbReference type="GO" id="GO:0002181">
    <property type="term" value="P:cytoplasmic translation"/>
    <property type="evidence" value="ECO:0007669"/>
    <property type="project" value="TreeGrafter"/>
</dbReference>
<dbReference type="InterPro" id="IPR000702">
    <property type="entry name" value="Ribosomal_uL6-like"/>
</dbReference>
<dbReference type="InterPro" id="IPR002359">
    <property type="entry name" value="Ribosomal_uL6_CS2"/>
</dbReference>
<feature type="domain" description="Large ribosomal subunit protein uL6 alpha-beta" evidence="5">
    <location>
        <begin position="12"/>
        <end position="94"/>
    </location>
</feature>
<feature type="domain" description="Large ribosomal subunit protein uL6 alpha-beta" evidence="5">
    <location>
        <begin position="118"/>
        <end position="186"/>
    </location>
</feature>
<dbReference type="PANTHER" id="PTHR11655">
    <property type="entry name" value="60S/50S RIBOSOMAL PROTEIN L6/L9"/>
    <property type="match status" value="1"/>
</dbReference>
<dbReference type="GO" id="GO:0003735">
    <property type="term" value="F:structural constituent of ribosome"/>
    <property type="evidence" value="ECO:0007669"/>
    <property type="project" value="InterPro"/>
</dbReference>
<dbReference type="AlphaFoldDB" id="A0A8S1MEG0"/>
<dbReference type="FunFam" id="3.90.930.12:FF:000004">
    <property type="entry name" value="60S ribosomal protein L9"/>
    <property type="match status" value="1"/>
</dbReference>
<organism evidence="6 7">
    <name type="scientific">Paramecium primaurelia</name>
    <dbReference type="NCBI Taxonomy" id="5886"/>
    <lineage>
        <taxon>Eukaryota</taxon>
        <taxon>Sar</taxon>
        <taxon>Alveolata</taxon>
        <taxon>Ciliophora</taxon>
        <taxon>Intramacronucleata</taxon>
        <taxon>Oligohymenophorea</taxon>
        <taxon>Peniculida</taxon>
        <taxon>Parameciidae</taxon>
        <taxon>Paramecium</taxon>
    </lineage>
</organism>
<evidence type="ECO:0000313" key="7">
    <source>
        <dbReference type="Proteomes" id="UP000688137"/>
    </source>
</evidence>
<evidence type="ECO:0000256" key="3">
    <source>
        <dbReference type="ARBA" id="ARBA00022980"/>
    </source>
</evidence>
<proteinExistence type="predicted"/>
<evidence type="ECO:0000256" key="4">
    <source>
        <dbReference type="ARBA" id="ARBA00023274"/>
    </source>
</evidence>
<dbReference type="OMA" id="CASHITN"/>
<dbReference type="Pfam" id="PF00347">
    <property type="entry name" value="Ribosomal_L6"/>
    <property type="match status" value="2"/>
</dbReference>
<dbReference type="EMBL" id="CAJJDM010000055">
    <property type="protein sequence ID" value="CAD8075885.1"/>
    <property type="molecule type" value="Genomic_DNA"/>
</dbReference>
<dbReference type="PIRSF" id="PIRSF002162">
    <property type="entry name" value="Ribosomal_L6"/>
    <property type="match status" value="1"/>
</dbReference>
<reference evidence="6" key="1">
    <citation type="submission" date="2021-01" db="EMBL/GenBank/DDBJ databases">
        <authorList>
            <consortium name="Genoscope - CEA"/>
            <person name="William W."/>
        </authorList>
    </citation>
    <scope>NUCLEOTIDE SEQUENCE</scope>
</reference>
<dbReference type="PROSITE" id="PS00700">
    <property type="entry name" value="RIBOSOMAL_L6_2"/>
    <property type="match status" value="1"/>
</dbReference>
<name>A0A8S1MEG0_PARPR</name>
<dbReference type="InterPro" id="IPR020040">
    <property type="entry name" value="Ribosomal_uL6_a/b-dom"/>
</dbReference>
<sequence>MKYILTEEHVQIPEKIEITQKSKIVKVKGPRGELSKNFRHSALDIQISKKVNKKTNVAKSRVSVRMWQSYRKQRCQVNSVASQIRNMIRGVTTGYKFKMVLAYAHFPIIINLLDDGKTIEIKNFLGEKIIRTIRCLPGVKITRNESEEKNVLTLQGNDLNNVSLTCALIHQACAVKNKDIRQFLDGIYVSEKRLEI</sequence>
<evidence type="ECO:0000256" key="2">
    <source>
        <dbReference type="ARBA" id="ARBA00022884"/>
    </source>
</evidence>
<dbReference type="GO" id="GO:0022625">
    <property type="term" value="C:cytosolic large ribosomal subunit"/>
    <property type="evidence" value="ECO:0007669"/>
    <property type="project" value="TreeGrafter"/>
</dbReference>
<dbReference type="FunFam" id="3.90.930.12:FF:000008">
    <property type="entry name" value="50S ribosomal protein L6"/>
    <property type="match status" value="1"/>
</dbReference>
<accession>A0A8S1MEG0</accession>
<keyword evidence="7" id="KW-1185">Reference proteome</keyword>
<dbReference type="GO" id="GO:0019843">
    <property type="term" value="F:rRNA binding"/>
    <property type="evidence" value="ECO:0007669"/>
    <property type="project" value="UniProtKB-KW"/>
</dbReference>
<keyword evidence="1" id="KW-0699">rRNA-binding</keyword>
<dbReference type="PANTHER" id="PTHR11655:SF16">
    <property type="entry name" value="60S RIBOSOMAL PROTEIN L9"/>
    <property type="match status" value="1"/>
</dbReference>
<gene>
    <name evidence="6" type="ORF">PPRIM_AZ9-3.1.T0550124</name>
</gene>
<protein>
    <recommendedName>
        <fullName evidence="5">Large ribosomal subunit protein uL6 alpha-beta domain-containing protein</fullName>
    </recommendedName>
</protein>
<keyword evidence="3" id="KW-0689">Ribosomal protein</keyword>
<evidence type="ECO:0000313" key="6">
    <source>
        <dbReference type="EMBL" id="CAD8075885.1"/>
    </source>
</evidence>
<evidence type="ECO:0000256" key="1">
    <source>
        <dbReference type="ARBA" id="ARBA00022730"/>
    </source>
</evidence>
<keyword evidence="4" id="KW-0687">Ribonucleoprotein</keyword>
<evidence type="ECO:0000259" key="5">
    <source>
        <dbReference type="Pfam" id="PF00347"/>
    </source>
</evidence>
<dbReference type="Proteomes" id="UP000688137">
    <property type="component" value="Unassembled WGS sequence"/>
</dbReference>
<keyword evidence="2" id="KW-0694">RNA-binding</keyword>
<comment type="caution">
    <text evidence="6">The sequence shown here is derived from an EMBL/GenBank/DDBJ whole genome shotgun (WGS) entry which is preliminary data.</text>
</comment>